<dbReference type="PANTHER" id="PTHR21137">
    <property type="entry name" value="ODORANT RECEPTOR"/>
    <property type="match status" value="1"/>
</dbReference>
<feature type="transmembrane region" description="Helical" evidence="12">
    <location>
        <begin position="280"/>
        <end position="298"/>
    </location>
</feature>
<dbReference type="RefSeq" id="XP_011311288.1">
    <property type="nucleotide sequence ID" value="XM_011312986.1"/>
</dbReference>
<feature type="transmembrane region" description="Helical" evidence="12">
    <location>
        <begin position="167"/>
        <end position="190"/>
    </location>
</feature>
<evidence type="ECO:0000313" key="13">
    <source>
        <dbReference type="Proteomes" id="UP000694866"/>
    </source>
</evidence>
<gene>
    <name evidence="14" type="primary">LOC105271433</name>
</gene>
<comment type="function">
    <text evidence="9">Odorant receptor which mediates acceptance or avoidance behavior, depending on its substrates. The odorant receptor repertoire encodes a large collection of odor stimuli that vary widely in identity, intensity, and duration. May form a complex with Orco to form odorant-sensing units, providing sensitive and prolonged odorant signaling and calcium permeability.</text>
</comment>
<dbReference type="GO" id="GO:0005549">
    <property type="term" value="F:odorant binding"/>
    <property type="evidence" value="ECO:0007669"/>
    <property type="project" value="InterPro"/>
</dbReference>
<evidence type="ECO:0000256" key="8">
    <source>
        <dbReference type="ARBA" id="ARBA00023224"/>
    </source>
</evidence>
<dbReference type="Pfam" id="PF02949">
    <property type="entry name" value="7tm_6"/>
    <property type="match status" value="2"/>
</dbReference>
<evidence type="ECO:0000256" key="6">
    <source>
        <dbReference type="ARBA" id="ARBA00023136"/>
    </source>
</evidence>
<keyword evidence="8" id="KW-0807">Transducer</keyword>
<evidence type="ECO:0000256" key="9">
    <source>
        <dbReference type="ARBA" id="ARBA00037764"/>
    </source>
</evidence>
<evidence type="ECO:0000256" key="12">
    <source>
        <dbReference type="SAM" id="Phobius"/>
    </source>
</evidence>
<dbReference type="GeneID" id="105271433"/>
<evidence type="ECO:0000313" key="14">
    <source>
        <dbReference type="RefSeq" id="XP_011311288.1"/>
    </source>
</evidence>
<protein>
    <submittedName>
        <fullName evidence="14">Odorant receptor Or1-like</fullName>
    </submittedName>
</protein>
<dbReference type="KEGG" id="fas:105271433"/>
<comment type="subunit">
    <text evidence="11">Interacts with Orco. Complexes exist early in the endomembrane system in olfactory sensory neurons (OSNs), coupling these complexes to the conserved ciliary trafficking pathway.</text>
</comment>
<proteinExistence type="inferred from homology"/>
<feature type="transmembrane region" description="Helical" evidence="12">
    <location>
        <begin position="472"/>
        <end position="496"/>
    </location>
</feature>
<keyword evidence="4" id="KW-0552">Olfaction</keyword>
<sequence length="601" mass="69378">MVLLHENLQHLHYIGLWRPVDWPLNSWRTRVYRLYTIFVISALYWFAITETMSLFTIVETIEDLSDSSFMLLTTIGVCFKVNMMVSKKGSIESLISKLEDHPHRPINTDEMKIRENFNGRIRLISRTFGTIGEVSVTIMTVSVFFQGIPYGDLPYKAWIPYDYSTPLLYWFTFCLQLIVVIYLANIVIAFDTTLIGLFDFLETSPQSSCLNVMVLLQESFLALQCVGLWPPLVWKSREIKTIIYGGYTTLMIIIIHWFTLSESLSLVTEEVEDVQDFSNNCFMLLSMISICVKAIVMLSRRSDIVGLLNALEYYPHGPMGDQEQKVQENFNQQIRFYTLLYAGHLAVFAWLISILTFFQGIPFGVLPYKAWVPYDYSQPLVYWFTFCLQVFSLFAGANMNIGFDTVVPGFFMQICAQFNILKCRLRRTIDEFEEKTLELSGAGAVLIYERQIINCVDFHQAILEMSDRVNSIFNPIIFVQYSASSIIICVSVFMISQVPLFSPQFMSLLMYVSSMLLQIFMLCAFGNQVTIECQSLTVNIYSTKWYLLTNRAQKYLILMMARTLKPVIFMSGHIITLSLSSFRNLLKQSYSAYTLLQQFSD</sequence>
<evidence type="ECO:0000256" key="4">
    <source>
        <dbReference type="ARBA" id="ARBA00022725"/>
    </source>
</evidence>
<evidence type="ECO:0000256" key="3">
    <source>
        <dbReference type="ARBA" id="ARBA00022692"/>
    </source>
</evidence>
<dbReference type="GO" id="GO:0004984">
    <property type="term" value="F:olfactory receptor activity"/>
    <property type="evidence" value="ECO:0007669"/>
    <property type="project" value="InterPro"/>
</dbReference>
<feature type="transmembrane region" description="Helical" evidence="12">
    <location>
        <begin position="339"/>
        <end position="361"/>
    </location>
</feature>
<feature type="transmembrane region" description="Helical" evidence="12">
    <location>
        <begin position="381"/>
        <end position="403"/>
    </location>
</feature>
<keyword evidence="5 12" id="KW-1133">Transmembrane helix</keyword>
<dbReference type="OrthoDB" id="6597368at2759"/>
<comment type="similarity">
    <text evidence="10">Belongs to the insect chemoreceptor superfamily. Heteromeric odorant receptor channel (TC 1.A.69) family. Or2a subfamily.</text>
</comment>
<organism evidence="13 14">
    <name type="scientific">Fopius arisanus</name>
    <dbReference type="NCBI Taxonomy" id="64838"/>
    <lineage>
        <taxon>Eukaryota</taxon>
        <taxon>Metazoa</taxon>
        <taxon>Ecdysozoa</taxon>
        <taxon>Arthropoda</taxon>
        <taxon>Hexapoda</taxon>
        <taxon>Insecta</taxon>
        <taxon>Pterygota</taxon>
        <taxon>Neoptera</taxon>
        <taxon>Endopterygota</taxon>
        <taxon>Hymenoptera</taxon>
        <taxon>Apocrita</taxon>
        <taxon>Ichneumonoidea</taxon>
        <taxon>Braconidae</taxon>
        <taxon>Opiinae</taxon>
        <taxon>Fopius</taxon>
    </lineage>
</organism>
<evidence type="ECO:0000256" key="7">
    <source>
        <dbReference type="ARBA" id="ARBA00023170"/>
    </source>
</evidence>
<name>A0A9R1U8K5_9HYME</name>
<evidence type="ECO:0000256" key="1">
    <source>
        <dbReference type="ARBA" id="ARBA00004141"/>
    </source>
</evidence>
<dbReference type="Proteomes" id="UP000694866">
    <property type="component" value="Unplaced"/>
</dbReference>
<comment type="subcellular location">
    <subcellularLocation>
        <location evidence="1">Membrane</location>
        <topology evidence="1">Multi-pass membrane protein</topology>
    </subcellularLocation>
</comment>
<feature type="transmembrane region" description="Helical" evidence="12">
    <location>
        <begin position="508"/>
        <end position="526"/>
    </location>
</feature>
<dbReference type="InterPro" id="IPR004117">
    <property type="entry name" value="7tm6_olfct_rcpt"/>
</dbReference>
<dbReference type="GO" id="GO:0007165">
    <property type="term" value="P:signal transduction"/>
    <property type="evidence" value="ECO:0007669"/>
    <property type="project" value="UniProtKB-KW"/>
</dbReference>
<keyword evidence="7" id="KW-0675">Receptor</keyword>
<evidence type="ECO:0000256" key="10">
    <source>
        <dbReference type="ARBA" id="ARBA00037946"/>
    </source>
</evidence>
<evidence type="ECO:0000256" key="5">
    <source>
        <dbReference type="ARBA" id="ARBA00022989"/>
    </source>
</evidence>
<keyword evidence="6 12" id="KW-0472">Membrane</keyword>
<reference evidence="14" key="1">
    <citation type="submission" date="2025-08" db="UniProtKB">
        <authorList>
            <consortium name="RefSeq"/>
        </authorList>
    </citation>
    <scope>IDENTIFICATION</scope>
    <source>
        <strain evidence="14">USDA-PBARC FA_bdor</strain>
        <tissue evidence="14">Whole organism</tissue>
    </source>
</reference>
<feature type="transmembrane region" description="Helical" evidence="12">
    <location>
        <begin position="241"/>
        <end position="260"/>
    </location>
</feature>
<dbReference type="PANTHER" id="PTHR21137:SF37">
    <property type="entry name" value="ODORANT RECEPTOR 46A, ISOFORM B-RELATED"/>
    <property type="match status" value="1"/>
</dbReference>
<keyword evidence="13" id="KW-1185">Reference proteome</keyword>
<evidence type="ECO:0000256" key="2">
    <source>
        <dbReference type="ARBA" id="ARBA00022606"/>
    </source>
</evidence>
<keyword evidence="2" id="KW-0716">Sensory transduction</keyword>
<feature type="transmembrane region" description="Helical" evidence="12">
    <location>
        <begin position="31"/>
        <end position="48"/>
    </location>
</feature>
<dbReference type="GO" id="GO:0005886">
    <property type="term" value="C:plasma membrane"/>
    <property type="evidence" value="ECO:0007669"/>
    <property type="project" value="UniProtKB-SubCell"/>
</dbReference>
<dbReference type="AlphaFoldDB" id="A0A9R1U8K5"/>
<accession>A0A9R1U8K5</accession>
<evidence type="ECO:0000256" key="11">
    <source>
        <dbReference type="ARBA" id="ARBA00038679"/>
    </source>
</evidence>
<keyword evidence="3 12" id="KW-0812">Transmembrane</keyword>